<dbReference type="EMBL" id="JAXLPB010000002">
    <property type="protein sequence ID" value="MDY8109105.1"/>
    <property type="molecule type" value="Genomic_DNA"/>
</dbReference>
<sequence length="152" mass="17198">MVERRLISDRLMDLLLAEVRTIEAAYEENKPSTRAEDRMIALPSKESLAVAKDRIDRIGLVARTLERLMEVRRAEIAGAEREGGDDAETVRLRDELLRRLKILDQRRQAAAGTPERQPGRRQAQLEKTDRAMARTKPEDGRSRRTAAAGGQP</sequence>
<feature type="region of interest" description="Disordered" evidence="1">
    <location>
        <begin position="106"/>
        <end position="152"/>
    </location>
</feature>
<protein>
    <submittedName>
        <fullName evidence="2">Uncharacterized protein</fullName>
    </submittedName>
</protein>
<evidence type="ECO:0000256" key="1">
    <source>
        <dbReference type="SAM" id="MobiDB-lite"/>
    </source>
</evidence>
<name>A0ABU5I1Y1_9HYPH</name>
<accession>A0ABU5I1Y1</accession>
<comment type="caution">
    <text evidence="2">The sequence shown here is derived from an EMBL/GenBank/DDBJ whole genome shotgun (WGS) entry which is preliminary data.</text>
</comment>
<keyword evidence="3" id="KW-1185">Reference proteome</keyword>
<dbReference type="Proteomes" id="UP001294412">
    <property type="component" value="Unassembled WGS sequence"/>
</dbReference>
<evidence type="ECO:0000313" key="3">
    <source>
        <dbReference type="Proteomes" id="UP001294412"/>
    </source>
</evidence>
<dbReference type="RefSeq" id="WP_322186564.1">
    <property type="nucleotide sequence ID" value="NZ_JAXLPB010000002.1"/>
</dbReference>
<reference evidence="2 3" key="1">
    <citation type="submission" date="2023-12" db="EMBL/GenBank/DDBJ databases">
        <title>Description of Novel Strain Fulvimarina sp. 2208YS6-2-32 isolated from Uroteuthis (Photololigo) edulis.</title>
        <authorList>
            <person name="Park J.-S."/>
        </authorList>
    </citation>
    <scope>NUCLEOTIDE SEQUENCE [LARGE SCALE GENOMIC DNA]</scope>
    <source>
        <strain evidence="2 3">2208YS6-2-32</strain>
    </source>
</reference>
<feature type="compositionally biased region" description="Basic and acidic residues" evidence="1">
    <location>
        <begin position="123"/>
        <end position="142"/>
    </location>
</feature>
<organism evidence="2 3">
    <name type="scientific">Fulvimarina uroteuthidis</name>
    <dbReference type="NCBI Taxonomy" id="3098149"/>
    <lineage>
        <taxon>Bacteria</taxon>
        <taxon>Pseudomonadati</taxon>
        <taxon>Pseudomonadota</taxon>
        <taxon>Alphaproteobacteria</taxon>
        <taxon>Hyphomicrobiales</taxon>
        <taxon>Aurantimonadaceae</taxon>
        <taxon>Fulvimarina</taxon>
    </lineage>
</organism>
<proteinExistence type="predicted"/>
<gene>
    <name evidence="2" type="ORF">U0C82_08095</name>
</gene>
<evidence type="ECO:0000313" key="2">
    <source>
        <dbReference type="EMBL" id="MDY8109105.1"/>
    </source>
</evidence>